<evidence type="ECO:0000256" key="5">
    <source>
        <dbReference type="SAM" id="SignalP"/>
    </source>
</evidence>
<dbReference type="EMBL" id="JABVEG010000004">
    <property type="protein sequence ID" value="NUI82746.1"/>
    <property type="molecule type" value="Genomic_DNA"/>
</dbReference>
<evidence type="ECO:0000259" key="6">
    <source>
        <dbReference type="PROSITE" id="PS50983"/>
    </source>
</evidence>
<feature type="domain" description="Fe/B12 periplasmic-binding" evidence="6">
    <location>
        <begin position="72"/>
        <end position="345"/>
    </location>
</feature>
<evidence type="ECO:0000313" key="8">
    <source>
        <dbReference type="Proteomes" id="UP000610527"/>
    </source>
</evidence>
<evidence type="ECO:0000256" key="1">
    <source>
        <dbReference type="ARBA" id="ARBA00004196"/>
    </source>
</evidence>
<dbReference type="Proteomes" id="UP000610527">
    <property type="component" value="Unassembled WGS sequence"/>
</dbReference>
<evidence type="ECO:0000313" key="7">
    <source>
        <dbReference type="EMBL" id="NUI82746.1"/>
    </source>
</evidence>
<evidence type="ECO:0000256" key="2">
    <source>
        <dbReference type="ARBA" id="ARBA00008814"/>
    </source>
</evidence>
<dbReference type="Pfam" id="PF01497">
    <property type="entry name" value="Peripla_BP_2"/>
    <property type="match status" value="1"/>
</dbReference>
<dbReference type="RefSeq" id="WP_053029940.1">
    <property type="nucleotide sequence ID" value="NZ_CUEE01000004.1"/>
</dbReference>
<dbReference type="PROSITE" id="PS51257">
    <property type="entry name" value="PROKAR_LIPOPROTEIN"/>
    <property type="match status" value="1"/>
</dbReference>
<dbReference type="PANTHER" id="PTHR30532:SF28">
    <property type="entry name" value="PETROBACTIN-BINDING PROTEIN YCLQ"/>
    <property type="match status" value="1"/>
</dbReference>
<dbReference type="PROSITE" id="PS50983">
    <property type="entry name" value="FE_B12_PBP"/>
    <property type="match status" value="1"/>
</dbReference>
<dbReference type="PANTHER" id="PTHR30532">
    <property type="entry name" value="IRON III DICITRATE-BINDING PERIPLASMIC PROTEIN"/>
    <property type="match status" value="1"/>
</dbReference>
<dbReference type="Gene3D" id="3.40.50.1980">
    <property type="entry name" value="Nitrogenase molybdenum iron protein domain"/>
    <property type="match status" value="2"/>
</dbReference>
<name>A0ABX2LMD1_9STAP</name>
<dbReference type="SUPFAM" id="SSF53807">
    <property type="entry name" value="Helical backbone' metal receptor"/>
    <property type="match status" value="1"/>
</dbReference>
<reference evidence="7 8" key="1">
    <citation type="submission" date="2020-06" db="EMBL/GenBank/DDBJ databases">
        <title>Staphylococcus borealis sp. nov. -A novel member of the Staphylococcaceae family isolated from skin and blood in humans.</title>
        <authorList>
            <person name="Pain M."/>
            <person name="Wolden R."/>
            <person name="Jaen-Luchoro D."/>
            <person name="Salva-Serra F."/>
            <person name="Iglesias B.P."/>
            <person name="Karlsson R."/>
            <person name="Klingenberg C."/>
            <person name="Cavanagh J.P."/>
        </authorList>
    </citation>
    <scope>NUCLEOTIDE SEQUENCE [LARGE SCALE GENOMIC DNA]</scope>
    <source>
        <strain evidence="7 8">58-22</strain>
    </source>
</reference>
<keyword evidence="8" id="KW-1185">Reference proteome</keyword>
<feature type="signal peptide" evidence="5">
    <location>
        <begin position="1"/>
        <end position="18"/>
    </location>
</feature>
<proteinExistence type="inferred from homology"/>
<keyword evidence="3" id="KW-0813">Transport</keyword>
<comment type="subcellular location">
    <subcellularLocation>
        <location evidence="1">Cell envelope</location>
    </subcellularLocation>
</comment>
<accession>A0ABX2LMD1</accession>
<dbReference type="InterPro" id="IPR002491">
    <property type="entry name" value="ABC_transptr_periplasmic_BD"/>
</dbReference>
<sequence>MKKIIVFLVLSLTLVLVACGKSSDSDHGATKKDENKDIVQIENNYKTRGEKKDKSDAKEVKEMVDVPKHPKRAIVFDYGAVDVLKTFGVQDQIIGLPKGEKNAALPEFLSEFKDEKYINTGNLMQINFDKVAKAKPEVIYISGRTATVKNIDELKKAAPNAKIIYVGASEKNYINDMKSVTTKLGKIYGKEDKAKSLNDALDKKIADTKAKVEKIDKKTMYLLVNEGELSTFGPGGRFGDLIYNTLGFKPTDTHVKASPHGQNINNEYITTKNPDIILAMDRGQVVSGKSSAKQTLSNDVIKGVNAVKHGNVYELDPKLWYFSAGSTSTTIKQIDELNHIIEKLNK</sequence>
<dbReference type="InterPro" id="IPR033870">
    <property type="entry name" value="FatB"/>
</dbReference>
<comment type="caution">
    <text evidence="7">The sequence shown here is derived from an EMBL/GenBank/DDBJ whole genome shotgun (WGS) entry which is preliminary data.</text>
</comment>
<feature type="chain" id="PRO_5046482985" evidence="5">
    <location>
        <begin position="19"/>
        <end position="346"/>
    </location>
</feature>
<dbReference type="GeneID" id="74186301"/>
<protein>
    <submittedName>
        <fullName evidence="7">ABC transporter substrate-binding protein</fullName>
    </submittedName>
</protein>
<dbReference type="CDD" id="cd01140">
    <property type="entry name" value="FatB"/>
    <property type="match status" value="1"/>
</dbReference>
<dbReference type="InterPro" id="IPR051313">
    <property type="entry name" value="Bact_iron-sidero_bind"/>
</dbReference>
<gene>
    <name evidence="7" type="ORF">HUN84_08415</name>
</gene>
<keyword evidence="4 5" id="KW-0732">Signal</keyword>
<evidence type="ECO:0000256" key="4">
    <source>
        <dbReference type="ARBA" id="ARBA00022729"/>
    </source>
</evidence>
<comment type="similarity">
    <text evidence="2">Belongs to the bacterial solute-binding protein 8 family.</text>
</comment>
<evidence type="ECO:0000256" key="3">
    <source>
        <dbReference type="ARBA" id="ARBA00022448"/>
    </source>
</evidence>
<organism evidence="7 8">
    <name type="scientific">Staphylococcus borealis</name>
    <dbReference type="NCBI Taxonomy" id="2742203"/>
    <lineage>
        <taxon>Bacteria</taxon>
        <taxon>Bacillati</taxon>
        <taxon>Bacillota</taxon>
        <taxon>Bacilli</taxon>
        <taxon>Bacillales</taxon>
        <taxon>Staphylococcaceae</taxon>
        <taxon>Staphylococcus</taxon>
    </lineage>
</organism>